<gene>
    <name evidence="1" type="ORF">MGEO_05825</name>
</gene>
<protein>
    <recommendedName>
        <fullName evidence="3">Lipoprotein</fullName>
    </recommendedName>
</protein>
<dbReference type="AlphaFoldDB" id="A0A1X4NND1"/>
<evidence type="ECO:0000313" key="2">
    <source>
        <dbReference type="Proteomes" id="UP000193926"/>
    </source>
</evidence>
<proteinExistence type="predicted"/>
<organism evidence="1 2">
    <name type="scientific">Marivita geojedonensis</name>
    <dbReference type="NCBI Taxonomy" id="1123756"/>
    <lineage>
        <taxon>Bacteria</taxon>
        <taxon>Pseudomonadati</taxon>
        <taxon>Pseudomonadota</taxon>
        <taxon>Alphaproteobacteria</taxon>
        <taxon>Rhodobacterales</taxon>
        <taxon>Roseobacteraceae</taxon>
        <taxon>Marivita</taxon>
    </lineage>
</organism>
<dbReference type="EMBL" id="JFKC01000003">
    <property type="protein sequence ID" value="OSQ52046.1"/>
    <property type="molecule type" value="Genomic_DNA"/>
</dbReference>
<dbReference type="OrthoDB" id="7659281at2"/>
<evidence type="ECO:0008006" key="3">
    <source>
        <dbReference type="Google" id="ProtNLM"/>
    </source>
</evidence>
<name>A0A1X4NND1_9RHOB</name>
<accession>A0A1X4NND1</accession>
<reference evidence="1 2" key="1">
    <citation type="submission" date="2014-03" db="EMBL/GenBank/DDBJ databases">
        <title>The draft genome sequence of Marivita geojedonensis KCTC 23882.</title>
        <authorList>
            <person name="Lai Q."/>
            <person name="Shao Z."/>
        </authorList>
    </citation>
    <scope>NUCLEOTIDE SEQUENCE [LARGE SCALE GENOMIC DNA]</scope>
    <source>
        <strain evidence="1 2">DPG-138</strain>
    </source>
</reference>
<comment type="caution">
    <text evidence="1">The sequence shown here is derived from an EMBL/GenBank/DDBJ whole genome shotgun (WGS) entry which is preliminary data.</text>
</comment>
<keyword evidence="2" id="KW-1185">Reference proteome</keyword>
<dbReference type="STRING" id="1123756.MGEO_05825"/>
<sequence length="110" mass="11507">MKSAWVSGTLLLVLAACGDGDMDTITLDGARFSGDLRSERSDREAFVATGGPASVSLEGSRQAAAYQAVQHCIGYLGSSDIAWINGPDVADDQLTIIDDEVVLTGRCSEP</sequence>
<dbReference type="PROSITE" id="PS51257">
    <property type="entry name" value="PROKAR_LIPOPROTEIN"/>
    <property type="match status" value="1"/>
</dbReference>
<evidence type="ECO:0000313" key="1">
    <source>
        <dbReference type="EMBL" id="OSQ52046.1"/>
    </source>
</evidence>
<dbReference type="RefSeq" id="WP_085635777.1">
    <property type="nucleotide sequence ID" value="NZ_JFKC01000003.1"/>
</dbReference>
<dbReference type="Proteomes" id="UP000193926">
    <property type="component" value="Unassembled WGS sequence"/>
</dbReference>